<evidence type="ECO:0000313" key="2">
    <source>
        <dbReference type="EMBL" id="KKN34418.1"/>
    </source>
</evidence>
<accession>A0A0F9SYY3</accession>
<protein>
    <submittedName>
        <fullName evidence="2">Uncharacterized protein</fullName>
    </submittedName>
</protein>
<reference evidence="2" key="1">
    <citation type="journal article" date="2015" name="Nature">
        <title>Complex archaea that bridge the gap between prokaryotes and eukaryotes.</title>
        <authorList>
            <person name="Spang A."/>
            <person name="Saw J.H."/>
            <person name="Jorgensen S.L."/>
            <person name="Zaremba-Niedzwiedzka K."/>
            <person name="Martijn J."/>
            <person name="Lind A.E."/>
            <person name="van Eijk R."/>
            <person name="Schleper C."/>
            <person name="Guy L."/>
            <person name="Ettema T.J."/>
        </authorList>
    </citation>
    <scope>NUCLEOTIDE SEQUENCE</scope>
</reference>
<sequence>MKSIRNGKDHTYSIVTRDPKTGEMGVGVQNHPLYNFNQISKRYKNS</sequence>
<feature type="region of interest" description="Disordered" evidence="1">
    <location>
        <begin position="1"/>
        <end position="26"/>
    </location>
</feature>
<organism evidence="2">
    <name type="scientific">marine sediment metagenome</name>
    <dbReference type="NCBI Taxonomy" id="412755"/>
    <lineage>
        <taxon>unclassified sequences</taxon>
        <taxon>metagenomes</taxon>
        <taxon>ecological metagenomes</taxon>
    </lineage>
</organism>
<evidence type="ECO:0000256" key="1">
    <source>
        <dbReference type="SAM" id="MobiDB-lite"/>
    </source>
</evidence>
<proteinExistence type="predicted"/>
<comment type="caution">
    <text evidence="2">The sequence shown here is derived from an EMBL/GenBank/DDBJ whole genome shotgun (WGS) entry which is preliminary data.</text>
</comment>
<name>A0A0F9SYY3_9ZZZZ</name>
<dbReference type="AlphaFoldDB" id="A0A0F9SYY3"/>
<feature type="compositionally biased region" description="Basic and acidic residues" evidence="1">
    <location>
        <begin position="1"/>
        <end position="21"/>
    </location>
</feature>
<gene>
    <name evidence="2" type="ORF">LCGC14_0793940</name>
</gene>
<dbReference type="EMBL" id="LAZR01002107">
    <property type="protein sequence ID" value="KKN34418.1"/>
    <property type="molecule type" value="Genomic_DNA"/>
</dbReference>